<dbReference type="PANTHER" id="PTHR43537:SF49">
    <property type="entry name" value="TRANSCRIPTIONAL REGULATORY PROTEIN"/>
    <property type="match status" value="1"/>
</dbReference>
<keyword evidence="3" id="KW-0804">Transcription</keyword>
<protein>
    <submittedName>
        <fullName evidence="5">GntR family transcriptional regulator</fullName>
    </submittedName>
</protein>
<dbReference type="InterPro" id="IPR036390">
    <property type="entry name" value="WH_DNA-bd_sf"/>
</dbReference>
<dbReference type="SUPFAM" id="SSF48008">
    <property type="entry name" value="GntR ligand-binding domain-like"/>
    <property type="match status" value="1"/>
</dbReference>
<dbReference type="PROSITE" id="PS50949">
    <property type="entry name" value="HTH_GNTR"/>
    <property type="match status" value="1"/>
</dbReference>
<keyword evidence="2" id="KW-0238">DNA-binding</keyword>
<dbReference type="Pfam" id="PF00392">
    <property type="entry name" value="GntR"/>
    <property type="match status" value="1"/>
</dbReference>
<dbReference type="PANTHER" id="PTHR43537">
    <property type="entry name" value="TRANSCRIPTIONAL REGULATOR, GNTR FAMILY"/>
    <property type="match status" value="1"/>
</dbReference>
<accession>A0ABR7RPN9</accession>
<dbReference type="SMART" id="SM00345">
    <property type="entry name" value="HTH_GNTR"/>
    <property type="match status" value="1"/>
</dbReference>
<evidence type="ECO:0000256" key="2">
    <source>
        <dbReference type="ARBA" id="ARBA00023125"/>
    </source>
</evidence>
<dbReference type="CDD" id="cd07377">
    <property type="entry name" value="WHTH_GntR"/>
    <property type="match status" value="1"/>
</dbReference>
<dbReference type="PRINTS" id="PR00033">
    <property type="entry name" value="HTHASNC"/>
</dbReference>
<dbReference type="EMBL" id="JACTVA010000034">
    <property type="protein sequence ID" value="MBC9208532.1"/>
    <property type="molecule type" value="Genomic_DNA"/>
</dbReference>
<evidence type="ECO:0000313" key="6">
    <source>
        <dbReference type="Proteomes" id="UP000626026"/>
    </source>
</evidence>
<keyword evidence="6" id="KW-1185">Reference proteome</keyword>
<organism evidence="5 6">
    <name type="scientific">Teichococcus aerophilus</name>
    <dbReference type="NCBI Taxonomy" id="1224513"/>
    <lineage>
        <taxon>Bacteria</taxon>
        <taxon>Pseudomonadati</taxon>
        <taxon>Pseudomonadota</taxon>
        <taxon>Alphaproteobacteria</taxon>
        <taxon>Acetobacterales</taxon>
        <taxon>Roseomonadaceae</taxon>
        <taxon>Roseomonas</taxon>
    </lineage>
</organism>
<evidence type="ECO:0000256" key="1">
    <source>
        <dbReference type="ARBA" id="ARBA00023015"/>
    </source>
</evidence>
<dbReference type="RefSeq" id="WP_187785684.1">
    <property type="nucleotide sequence ID" value="NZ_JACTVA010000034.1"/>
</dbReference>
<proteinExistence type="predicted"/>
<gene>
    <name evidence="5" type="ORF">IBL26_16915</name>
</gene>
<keyword evidence="1" id="KW-0805">Transcription regulation</keyword>
<dbReference type="SMART" id="SM00895">
    <property type="entry name" value="FCD"/>
    <property type="match status" value="1"/>
</dbReference>
<dbReference type="InterPro" id="IPR036388">
    <property type="entry name" value="WH-like_DNA-bd_sf"/>
</dbReference>
<dbReference type="InterPro" id="IPR000524">
    <property type="entry name" value="Tscrpt_reg_HTH_GntR"/>
</dbReference>
<dbReference type="Gene3D" id="1.20.120.530">
    <property type="entry name" value="GntR ligand-binding domain-like"/>
    <property type="match status" value="1"/>
</dbReference>
<comment type="caution">
    <text evidence="5">The sequence shown here is derived from an EMBL/GenBank/DDBJ whole genome shotgun (WGS) entry which is preliminary data.</text>
</comment>
<reference evidence="5 6" key="1">
    <citation type="journal article" date="2013" name="Int. J. Syst. Evol. Microbiol.">
        <title>Roseomonas aerophila sp. nov., isolated from air.</title>
        <authorList>
            <person name="Kim S.J."/>
            <person name="Weon H.Y."/>
            <person name="Ahn J.H."/>
            <person name="Hong S.B."/>
            <person name="Seok S.J."/>
            <person name="Whang K.S."/>
            <person name="Kwon S.W."/>
        </authorList>
    </citation>
    <scope>NUCLEOTIDE SEQUENCE [LARGE SCALE GENOMIC DNA]</scope>
    <source>
        <strain evidence="5 6">NBRC 108923</strain>
    </source>
</reference>
<sequence>MLNDAPTGLIRLAAEDIMSLAERAYRRLRDAIVDGSLPGGERVSERSLAHSLGISAQPVREALQRLEAEGMVVTLPRRGTLVAEFGPERLAEMGLIRVALEGTAAGLAARRADPASLAELHRRLRAMRPLAQDEIPRLAEANEDFHEVIHRMSGNAFLVRSLEALRAYDHFGRVLALRSTPQEPRLAWREHAGILAALRRRDPVQAEARMRAHVQRSLEASGILEALEQEGGAA</sequence>
<dbReference type="Pfam" id="PF07729">
    <property type="entry name" value="FCD"/>
    <property type="match status" value="1"/>
</dbReference>
<dbReference type="InterPro" id="IPR008920">
    <property type="entry name" value="TF_FadR/GntR_C"/>
</dbReference>
<dbReference type="Proteomes" id="UP000626026">
    <property type="component" value="Unassembled WGS sequence"/>
</dbReference>
<evidence type="ECO:0000256" key="3">
    <source>
        <dbReference type="ARBA" id="ARBA00023163"/>
    </source>
</evidence>
<evidence type="ECO:0000259" key="4">
    <source>
        <dbReference type="PROSITE" id="PS50949"/>
    </source>
</evidence>
<dbReference type="InterPro" id="IPR000485">
    <property type="entry name" value="AsnC-type_HTH_dom"/>
</dbReference>
<dbReference type="Gene3D" id="1.10.10.10">
    <property type="entry name" value="Winged helix-like DNA-binding domain superfamily/Winged helix DNA-binding domain"/>
    <property type="match status" value="1"/>
</dbReference>
<feature type="domain" description="HTH gntR-type" evidence="4">
    <location>
        <begin position="18"/>
        <end position="85"/>
    </location>
</feature>
<name>A0ABR7RPN9_9PROT</name>
<evidence type="ECO:0000313" key="5">
    <source>
        <dbReference type="EMBL" id="MBC9208532.1"/>
    </source>
</evidence>
<dbReference type="SUPFAM" id="SSF46785">
    <property type="entry name" value="Winged helix' DNA-binding domain"/>
    <property type="match status" value="1"/>
</dbReference>
<dbReference type="InterPro" id="IPR011711">
    <property type="entry name" value="GntR_C"/>
</dbReference>
<dbReference type="PRINTS" id="PR00035">
    <property type="entry name" value="HTHGNTR"/>
</dbReference>